<sequence>MAPIAMQPSTLRSITLVTKLTDAILTLFSSPFFSKLILKRAVSDGALCFRKPSSSLTIWLGGTHVPRRADTPASLP</sequence>
<reference evidence="1 2" key="1">
    <citation type="submission" date="2018-06" db="EMBL/GenBank/DDBJ databases">
        <title>Genomic Encyclopedia of Type Strains, Phase IV (KMG-IV): sequencing the most valuable type-strain genomes for metagenomic binning, comparative biology and taxonomic classification.</title>
        <authorList>
            <person name="Goeker M."/>
        </authorList>
    </citation>
    <scope>NUCLEOTIDE SEQUENCE [LARGE SCALE GENOMIC DNA]</scope>
    <source>
        <strain evidence="1 2">DSM 18048</strain>
    </source>
</reference>
<evidence type="ECO:0000313" key="1">
    <source>
        <dbReference type="EMBL" id="PYE50454.1"/>
    </source>
</evidence>
<comment type="caution">
    <text evidence="1">The sequence shown here is derived from an EMBL/GenBank/DDBJ whole genome shotgun (WGS) entry which is preliminary data.</text>
</comment>
<dbReference type="EMBL" id="QJSX01000018">
    <property type="protein sequence ID" value="PYE50454.1"/>
    <property type="molecule type" value="Genomic_DNA"/>
</dbReference>
<proteinExistence type="predicted"/>
<keyword evidence="2" id="KW-1185">Reference proteome</keyword>
<protein>
    <submittedName>
        <fullName evidence="1">Uncharacterized protein</fullName>
    </submittedName>
</protein>
<organism evidence="1 2">
    <name type="scientific">Deinococcus yavapaiensis KR-236</name>
    <dbReference type="NCBI Taxonomy" id="694435"/>
    <lineage>
        <taxon>Bacteria</taxon>
        <taxon>Thermotogati</taxon>
        <taxon>Deinococcota</taxon>
        <taxon>Deinococci</taxon>
        <taxon>Deinococcales</taxon>
        <taxon>Deinococcaceae</taxon>
        <taxon>Deinococcus</taxon>
    </lineage>
</organism>
<evidence type="ECO:0000313" key="2">
    <source>
        <dbReference type="Proteomes" id="UP000248326"/>
    </source>
</evidence>
<gene>
    <name evidence="1" type="ORF">DES52_11871</name>
</gene>
<name>A0A318S1U3_9DEIO</name>
<dbReference type="AlphaFoldDB" id="A0A318S1U3"/>
<accession>A0A318S1U3</accession>
<dbReference type="Proteomes" id="UP000248326">
    <property type="component" value="Unassembled WGS sequence"/>
</dbReference>